<sequence length="88" mass="9847">MGLVATTLVSETAVHARFSDRSDVSKATLWFELQVPLADLEIDEPRTAHPRNSEARYIGAAKLAALRHLYRMIGAEIVRLQEEQRSGD</sequence>
<name>A0A327K4D1_9BRAD</name>
<evidence type="ECO:0000313" key="1">
    <source>
        <dbReference type="EMBL" id="RAI33529.1"/>
    </source>
</evidence>
<dbReference type="Proteomes" id="UP000248863">
    <property type="component" value="Unassembled WGS sequence"/>
</dbReference>
<comment type="caution">
    <text evidence="1">The sequence shown here is derived from an EMBL/GenBank/DDBJ whole genome shotgun (WGS) entry which is preliminary data.</text>
</comment>
<gene>
    <name evidence="1" type="ORF">CH338_22355</name>
</gene>
<keyword evidence="2" id="KW-1185">Reference proteome</keyword>
<dbReference type="RefSeq" id="WP_111359305.1">
    <property type="nucleotide sequence ID" value="NZ_NHSK01000172.1"/>
</dbReference>
<dbReference type="EMBL" id="NPEU01000354">
    <property type="protein sequence ID" value="RAI33529.1"/>
    <property type="molecule type" value="Genomic_DNA"/>
</dbReference>
<dbReference type="OrthoDB" id="7960836at2"/>
<evidence type="ECO:0000313" key="2">
    <source>
        <dbReference type="Proteomes" id="UP000248863"/>
    </source>
</evidence>
<proteinExistence type="predicted"/>
<reference evidence="1 2" key="1">
    <citation type="submission" date="2017-07" db="EMBL/GenBank/DDBJ databases">
        <title>Draft Genome Sequences of Select Purple Nonsulfur Bacteria.</title>
        <authorList>
            <person name="Lasarre B."/>
            <person name="Mckinlay J.B."/>
        </authorList>
    </citation>
    <scope>NUCLEOTIDE SEQUENCE [LARGE SCALE GENOMIC DNA]</scope>
    <source>
        <strain evidence="1 2">DSM 11907</strain>
    </source>
</reference>
<dbReference type="AlphaFoldDB" id="A0A327K4D1"/>
<organism evidence="1 2">
    <name type="scientific">Rhodoplanes elegans</name>
    <dbReference type="NCBI Taxonomy" id="29408"/>
    <lineage>
        <taxon>Bacteria</taxon>
        <taxon>Pseudomonadati</taxon>
        <taxon>Pseudomonadota</taxon>
        <taxon>Alphaproteobacteria</taxon>
        <taxon>Hyphomicrobiales</taxon>
        <taxon>Nitrobacteraceae</taxon>
        <taxon>Rhodoplanes</taxon>
    </lineage>
</organism>
<accession>A0A327K4D1</accession>
<protein>
    <submittedName>
        <fullName evidence="1">Uncharacterized protein</fullName>
    </submittedName>
</protein>